<sequence length="120" mass="13566">MHLEKMSGQTTVKIIDFEKYVNFIIETGADVSCVPTSVVPEQMLQIVKKMEKPILGPDGCRLNSVPKMESVPLLNKLKAELDRPIQLDIIEPVTEPTEWVAPLWWFQKEMQSICAGIILS</sequence>
<comment type="caution">
    <text evidence="1">The sequence shown here is derived from an EMBL/GenBank/DDBJ whole genome shotgun (WGS) entry which is preliminary data.</text>
</comment>
<dbReference type="EMBL" id="JARBHB010000013">
    <property type="protein sequence ID" value="KAJ8869838.1"/>
    <property type="molecule type" value="Genomic_DNA"/>
</dbReference>
<dbReference type="Proteomes" id="UP001159363">
    <property type="component" value="Chromosome 12"/>
</dbReference>
<name>A0ABQ9GC46_9NEOP</name>
<keyword evidence="2" id="KW-1185">Reference proteome</keyword>
<gene>
    <name evidence="1" type="ORF">PR048_028847</name>
</gene>
<proteinExistence type="predicted"/>
<organism evidence="1 2">
    <name type="scientific">Dryococelus australis</name>
    <dbReference type="NCBI Taxonomy" id="614101"/>
    <lineage>
        <taxon>Eukaryota</taxon>
        <taxon>Metazoa</taxon>
        <taxon>Ecdysozoa</taxon>
        <taxon>Arthropoda</taxon>
        <taxon>Hexapoda</taxon>
        <taxon>Insecta</taxon>
        <taxon>Pterygota</taxon>
        <taxon>Neoptera</taxon>
        <taxon>Polyneoptera</taxon>
        <taxon>Phasmatodea</taxon>
        <taxon>Verophasmatodea</taxon>
        <taxon>Anareolatae</taxon>
        <taxon>Phasmatidae</taxon>
        <taxon>Eurycanthinae</taxon>
        <taxon>Dryococelus</taxon>
    </lineage>
</organism>
<evidence type="ECO:0000313" key="2">
    <source>
        <dbReference type="Proteomes" id="UP001159363"/>
    </source>
</evidence>
<protein>
    <recommendedName>
        <fullName evidence="3">Peptidase A2 domain-containing protein</fullName>
    </recommendedName>
</protein>
<evidence type="ECO:0000313" key="1">
    <source>
        <dbReference type="EMBL" id="KAJ8869838.1"/>
    </source>
</evidence>
<reference evidence="1 2" key="1">
    <citation type="submission" date="2023-02" db="EMBL/GenBank/DDBJ databases">
        <title>LHISI_Scaffold_Assembly.</title>
        <authorList>
            <person name="Stuart O.P."/>
            <person name="Cleave R."/>
            <person name="Magrath M.J.L."/>
            <person name="Mikheyev A.S."/>
        </authorList>
    </citation>
    <scope>NUCLEOTIDE SEQUENCE [LARGE SCALE GENOMIC DNA]</scope>
    <source>
        <strain evidence="1">Daus_M_001</strain>
        <tissue evidence="1">Leg muscle</tissue>
    </source>
</reference>
<accession>A0ABQ9GC46</accession>
<evidence type="ECO:0008006" key="3">
    <source>
        <dbReference type="Google" id="ProtNLM"/>
    </source>
</evidence>